<dbReference type="InterPro" id="IPR029062">
    <property type="entry name" value="Class_I_gatase-like"/>
</dbReference>
<accession>A0A6J4UAL2</accession>
<name>A0A6J4UAL2_9BACT</name>
<dbReference type="InterPro" id="IPR036465">
    <property type="entry name" value="vWFA_dom_sf"/>
</dbReference>
<dbReference type="CDD" id="cd00198">
    <property type="entry name" value="vWFA"/>
    <property type="match status" value="1"/>
</dbReference>
<dbReference type="EMBL" id="CADCWM010000083">
    <property type="protein sequence ID" value="CAA9544154.1"/>
    <property type="molecule type" value="Genomic_DNA"/>
</dbReference>
<sequence length="560" mass="59678">FRLVLKPLPPGYHAITAEIVPTGGDAIAENNLLGATTVVRDKPRVLILEGQRTEGDRLRRALEAGNSVVTVREPSALPERLSELTPYDAIVLIDVPASALSFGRQKALQEFVRTLGRGLVVTGGINSFGRGGYGGTTLEETLPVRVRPREEIRRLPAALLIIIDTSYSMDFPKGGPTRMEMAKTAASAAVRTLVPGDEVAVVAFSDSNNWITRLRTIKTGQDADQVAEQISRLTADGLTQMYPALREGLAELNTSRAGTKHILFLSDGAPSTPFNDRDYAAQVRAGGVALSSIAIGDGADTALMERLAKNGGGRYAYAAKPEDIPLVTLEEAERISTKTMASGSFRAVQVAPSPIMRGLDPAVLPPLSGYQITALKPDAQTILASGENEPVLAQWQYGLGRTVVWSSDLSQNLAPAWRDAEAYGPFWNQAVRWTLAESGSRQFRLQTTPAGRDLILAVDAFGDDGAPVNLAQLRATLRGSGAEATALILPQSAPGRYEVRLADLAPDAYRLELQQARGGGTVTDVLGFSVPYPGELRGERSGDATLATLTERTSGSILGA</sequence>
<dbReference type="Pfam" id="PF13519">
    <property type="entry name" value="VWA_2"/>
    <property type="match status" value="1"/>
</dbReference>
<protein>
    <recommendedName>
        <fullName evidence="1">VWFA domain-containing protein</fullName>
    </recommendedName>
</protein>
<dbReference type="SUPFAM" id="SSF52317">
    <property type="entry name" value="Class I glutamine amidotransferase-like"/>
    <property type="match status" value="1"/>
</dbReference>
<gene>
    <name evidence="2" type="ORF">AVDCRST_MAG88-261</name>
</gene>
<evidence type="ECO:0000259" key="1">
    <source>
        <dbReference type="PROSITE" id="PS50234"/>
    </source>
</evidence>
<dbReference type="InterPro" id="IPR010768">
    <property type="entry name" value="GATase1-like"/>
</dbReference>
<proteinExistence type="predicted"/>
<evidence type="ECO:0000313" key="2">
    <source>
        <dbReference type="EMBL" id="CAA9544154.1"/>
    </source>
</evidence>
<dbReference type="Pfam" id="PF07090">
    <property type="entry name" value="GATase1_like"/>
    <property type="match status" value="1"/>
</dbReference>
<dbReference type="Gene3D" id="3.40.50.880">
    <property type="match status" value="2"/>
</dbReference>
<feature type="non-terminal residue" evidence="2">
    <location>
        <position position="1"/>
    </location>
</feature>
<dbReference type="AlphaFoldDB" id="A0A6J4UAL2"/>
<dbReference type="InterPro" id="IPR002035">
    <property type="entry name" value="VWF_A"/>
</dbReference>
<dbReference type="PROSITE" id="PS50234">
    <property type="entry name" value="VWFA"/>
    <property type="match status" value="1"/>
</dbReference>
<dbReference type="SUPFAM" id="SSF53300">
    <property type="entry name" value="vWA-like"/>
    <property type="match status" value="1"/>
</dbReference>
<reference evidence="2" key="1">
    <citation type="submission" date="2020-02" db="EMBL/GenBank/DDBJ databases">
        <authorList>
            <person name="Meier V. D."/>
        </authorList>
    </citation>
    <scope>NUCLEOTIDE SEQUENCE</scope>
    <source>
        <strain evidence="2">AVDCRST_MAG88</strain>
    </source>
</reference>
<feature type="non-terminal residue" evidence="2">
    <location>
        <position position="560"/>
    </location>
</feature>
<dbReference type="PANTHER" id="PTHR37947:SF2">
    <property type="entry name" value="VON WILLEBRAND FACTOR TYPE A"/>
    <property type="match status" value="1"/>
</dbReference>
<dbReference type="SMART" id="SM00327">
    <property type="entry name" value="VWA"/>
    <property type="match status" value="1"/>
</dbReference>
<feature type="domain" description="VWFA" evidence="1">
    <location>
        <begin position="158"/>
        <end position="339"/>
    </location>
</feature>
<dbReference type="PANTHER" id="PTHR37947">
    <property type="entry name" value="BLL2462 PROTEIN"/>
    <property type="match status" value="1"/>
</dbReference>
<dbReference type="CDD" id="cd01653">
    <property type="entry name" value="GATase1"/>
    <property type="match status" value="1"/>
</dbReference>
<organism evidence="2">
    <name type="scientific">uncultured Thermomicrobiales bacterium</name>
    <dbReference type="NCBI Taxonomy" id="1645740"/>
    <lineage>
        <taxon>Bacteria</taxon>
        <taxon>Pseudomonadati</taxon>
        <taxon>Thermomicrobiota</taxon>
        <taxon>Thermomicrobia</taxon>
        <taxon>Thermomicrobiales</taxon>
        <taxon>environmental samples</taxon>
    </lineage>
</organism>